<keyword evidence="1 6" id="KW-0597">Phosphoprotein</keyword>
<dbReference type="Proteomes" id="UP001197974">
    <property type="component" value="Chromosome"/>
</dbReference>
<feature type="modified residue" description="4-aspartylphosphate" evidence="6">
    <location>
        <position position="53"/>
    </location>
</feature>
<evidence type="ECO:0000259" key="9">
    <source>
        <dbReference type="PROSITE" id="PS51755"/>
    </source>
</evidence>
<dbReference type="SMART" id="SM00862">
    <property type="entry name" value="Trans_reg_C"/>
    <property type="match status" value="1"/>
</dbReference>
<evidence type="ECO:0000313" key="11">
    <source>
        <dbReference type="Proteomes" id="UP001197974"/>
    </source>
</evidence>
<gene>
    <name evidence="10" type="ORF">LC087_04360</name>
</gene>
<feature type="domain" description="OmpR/PhoB-type" evidence="9">
    <location>
        <begin position="128"/>
        <end position="227"/>
    </location>
</feature>
<name>A0ABY9JVI4_9BACI</name>
<dbReference type="SMART" id="SM00448">
    <property type="entry name" value="REC"/>
    <property type="match status" value="1"/>
</dbReference>
<evidence type="ECO:0000256" key="6">
    <source>
        <dbReference type="PROSITE-ProRule" id="PRU00169"/>
    </source>
</evidence>
<dbReference type="InterPro" id="IPR039420">
    <property type="entry name" value="WalR-like"/>
</dbReference>
<dbReference type="SUPFAM" id="SSF52172">
    <property type="entry name" value="CheY-like"/>
    <property type="match status" value="1"/>
</dbReference>
<dbReference type="Gene3D" id="6.10.250.690">
    <property type="match status" value="1"/>
</dbReference>
<dbReference type="EMBL" id="CP129013">
    <property type="protein sequence ID" value="WLR43414.1"/>
    <property type="molecule type" value="Genomic_DNA"/>
</dbReference>
<evidence type="ECO:0000256" key="2">
    <source>
        <dbReference type="ARBA" id="ARBA00023012"/>
    </source>
</evidence>
<dbReference type="Gene3D" id="3.40.50.2300">
    <property type="match status" value="1"/>
</dbReference>
<sequence length="230" mass="26425">MGKRILLIEDDLHISKMVVDFLTKEGYIVVCAYDGELAVEMMKKDAFDLLILDLMLPNMDGIDCLKIIRMDSLVPIMILSAKDSDIDKALGLGFGADDYLAKPFSLTELLARVKALIRRASYKTKENVDSIKLDGIEILPNSYSVIKNNQTIQLTLKEFQILNMLATNRNKIFTKEELYRRVWKEAYYEDANIINVHISRLREKIEEDPSSPKHVKTIWGIGYRWGDPHD</sequence>
<proteinExistence type="predicted"/>
<dbReference type="PANTHER" id="PTHR48111">
    <property type="entry name" value="REGULATOR OF RPOS"/>
    <property type="match status" value="1"/>
</dbReference>
<feature type="DNA-binding region" description="OmpR/PhoB-type" evidence="7">
    <location>
        <begin position="128"/>
        <end position="227"/>
    </location>
</feature>
<keyword evidence="5" id="KW-0804">Transcription</keyword>
<dbReference type="CDD" id="cd00383">
    <property type="entry name" value="trans_reg_C"/>
    <property type="match status" value="1"/>
</dbReference>
<keyword evidence="3" id="KW-0805">Transcription regulation</keyword>
<dbReference type="Pfam" id="PF00486">
    <property type="entry name" value="Trans_reg_C"/>
    <property type="match status" value="1"/>
</dbReference>
<dbReference type="InterPro" id="IPR001789">
    <property type="entry name" value="Sig_transdc_resp-reg_receiver"/>
</dbReference>
<reference evidence="10 11" key="1">
    <citation type="submission" date="2023-06" db="EMBL/GenBank/DDBJ databases">
        <title>Five Gram-positive bacteria isolated from mangrove sediments in Shenzhen, Guangdong, China.</title>
        <authorList>
            <person name="Yu S."/>
            <person name="Zheng W."/>
            <person name="Huang Y."/>
        </authorList>
    </citation>
    <scope>NUCLEOTIDE SEQUENCE [LARGE SCALE GENOMIC DNA]</scope>
    <source>
        <strain evidence="10 11">SaN35-3</strain>
    </source>
</reference>
<dbReference type="InterPro" id="IPR036388">
    <property type="entry name" value="WH-like_DNA-bd_sf"/>
</dbReference>
<evidence type="ECO:0000256" key="4">
    <source>
        <dbReference type="ARBA" id="ARBA00023125"/>
    </source>
</evidence>
<evidence type="ECO:0000259" key="8">
    <source>
        <dbReference type="PROSITE" id="PS50110"/>
    </source>
</evidence>
<evidence type="ECO:0000256" key="5">
    <source>
        <dbReference type="ARBA" id="ARBA00023163"/>
    </source>
</evidence>
<dbReference type="PROSITE" id="PS50110">
    <property type="entry name" value="RESPONSE_REGULATORY"/>
    <property type="match status" value="1"/>
</dbReference>
<evidence type="ECO:0000313" key="10">
    <source>
        <dbReference type="EMBL" id="WLR43414.1"/>
    </source>
</evidence>
<keyword evidence="4 7" id="KW-0238">DNA-binding</keyword>
<protein>
    <submittedName>
        <fullName evidence="10">Response regulator transcription factor</fullName>
    </submittedName>
</protein>
<dbReference type="InterPro" id="IPR001867">
    <property type="entry name" value="OmpR/PhoB-type_DNA-bd"/>
</dbReference>
<dbReference type="Pfam" id="PF00072">
    <property type="entry name" value="Response_reg"/>
    <property type="match status" value="1"/>
</dbReference>
<evidence type="ECO:0000256" key="3">
    <source>
        <dbReference type="ARBA" id="ARBA00023015"/>
    </source>
</evidence>
<accession>A0ABY9JVI4</accession>
<keyword evidence="2" id="KW-0902">Two-component regulatory system</keyword>
<evidence type="ECO:0000256" key="7">
    <source>
        <dbReference type="PROSITE-ProRule" id="PRU01091"/>
    </source>
</evidence>
<keyword evidence="11" id="KW-1185">Reference proteome</keyword>
<dbReference type="PROSITE" id="PS51755">
    <property type="entry name" value="OMPR_PHOB"/>
    <property type="match status" value="1"/>
</dbReference>
<dbReference type="RefSeq" id="WP_226543289.1">
    <property type="nucleotide sequence ID" value="NZ_CP129013.1"/>
</dbReference>
<dbReference type="PANTHER" id="PTHR48111:SF26">
    <property type="entry name" value="STAGE 0 SPORULATION PROTEIN A HOMOLOG"/>
    <property type="match status" value="1"/>
</dbReference>
<dbReference type="Gene3D" id="1.10.10.10">
    <property type="entry name" value="Winged helix-like DNA-binding domain superfamily/Winged helix DNA-binding domain"/>
    <property type="match status" value="1"/>
</dbReference>
<organism evidence="10 11">
    <name type="scientific">Bacillus carboniphilus</name>
    <dbReference type="NCBI Taxonomy" id="86663"/>
    <lineage>
        <taxon>Bacteria</taxon>
        <taxon>Bacillati</taxon>
        <taxon>Bacillota</taxon>
        <taxon>Bacilli</taxon>
        <taxon>Bacillales</taxon>
        <taxon>Bacillaceae</taxon>
        <taxon>Bacillus</taxon>
    </lineage>
</organism>
<feature type="domain" description="Response regulatory" evidence="8">
    <location>
        <begin position="4"/>
        <end position="117"/>
    </location>
</feature>
<dbReference type="InterPro" id="IPR011006">
    <property type="entry name" value="CheY-like_superfamily"/>
</dbReference>
<evidence type="ECO:0000256" key="1">
    <source>
        <dbReference type="ARBA" id="ARBA00022553"/>
    </source>
</evidence>